<feature type="domain" description="DUF4371" evidence="1">
    <location>
        <begin position="6"/>
        <end position="202"/>
    </location>
</feature>
<evidence type="ECO:0000313" key="3">
    <source>
        <dbReference type="Proteomes" id="UP000027120"/>
    </source>
</evidence>
<sequence>DPLSHHNKNMQSWGCLRNPTQHIDRLMKAQYLRQVLGNKLQLKTSIIVVRWLVKQACTFRGGDESIYSINRGNFTKLIKHSAECSKEITEVVLENAPLYAKYKSSNIQKGLLNILRNKVQNKIHKELGDGKFCILGGETLYGSDKEQMAIILRYVDFVNVMETTTITLKKEIYNILGRYGFLVEIIQGQGYDSASNKRGAWNRLQALFLKDCPYAYYIHCFTHQL</sequence>
<dbReference type="PANTHER" id="PTHR45749">
    <property type="match status" value="1"/>
</dbReference>
<reference evidence="2 3" key="1">
    <citation type="submission" date="2014-04" db="EMBL/GenBank/DDBJ databases">
        <authorList>
            <consortium name="International Citrus Genome Consortium"/>
            <person name="Gmitter F."/>
            <person name="Chen C."/>
            <person name="Farmerie W."/>
            <person name="Harkins T."/>
            <person name="Desany B."/>
            <person name="Mohiuddin M."/>
            <person name="Kodira C."/>
            <person name="Borodovsky M."/>
            <person name="Lomsadze A."/>
            <person name="Burns P."/>
            <person name="Jenkins J."/>
            <person name="Prochnik S."/>
            <person name="Shu S."/>
            <person name="Chapman J."/>
            <person name="Pitluck S."/>
            <person name="Schmutz J."/>
            <person name="Rokhsar D."/>
        </authorList>
    </citation>
    <scope>NUCLEOTIDE SEQUENCE</scope>
</reference>
<accession>A0A067DHF3</accession>
<evidence type="ECO:0000259" key="1">
    <source>
        <dbReference type="Pfam" id="PF14291"/>
    </source>
</evidence>
<dbReference type="PANTHER" id="PTHR45749:SF26">
    <property type="entry name" value="ZINC FINGER MYM-TYPE PROTEIN 1-LIKE"/>
    <property type="match status" value="1"/>
</dbReference>
<proteinExistence type="predicted"/>
<keyword evidence="3" id="KW-1185">Reference proteome</keyword>
<dbReference type="AlphaFoldDB" id="A0A067DHF3"/>
<evidence type="ECO:0000313" key="2">
    <source>
        <dbReference type="EMBL" id="KDO42419.1"/>
    </source>
</evidence>
<dbReference type="Pfam" id="PF14291">
    <property type="entry name" value="DUF4371"/>
    <property type="match status" value="1"/>
</dbReference>
<feature type="non-terminal residue" evidence="2">
    <location>
        <position position="1"/>
    </location>
</feature>
<dbReference type="STRING" id="2711.A0A067DHF3"/>
<dbReference type="Proteomes" id="UP000027120">
    <property type="component" value="Unassembled WGS sequence"/>
</dbReference>
<gene>
    <name evidence="2" type="ORF">CISIN_1g039655mg</name>
</gene>
<name>A0A067DHF3_CITSI</name>
<organism evidence="2 3">
    <name type="scientific">Citrus sinensis</name>
    <name type="common">Sweet orange</name>
    <name type="synonym">Citrus aurantium var. sinensis</name>
    <dbReference type="NCBI Taxonomy" id="2711"/>
    <lineage>
        <taxon>Eukaryota</taxon>
        <taxon>Viridiplantae</taxon>
        <taxon>Streptophyta</taxon>
        <taxon>Embryophyta</taxon>
        <taxon>Tracheophyta</taxon>
        <taxon>Spermatophyta</taxon>
        <taxon>Magnoliopsida</taxon>
        <taxon>eudicotyledons</taxon>
        <taxon>Gunneridae</taxon>
        <taxon>Pentapetalae</taxon>
        <taxon>rosids</taxon>
        <taxon>malvids</taxon>
        <taxon>Sapindales</taxon>
        <taxon>Rutaceae</taxon>
        <taxon>Aurantioideae</taxon>
        <taxon>Citrus</taxon>
    </lineage>
</organism>
<dbReference type="InterPro" id="IPR025398">
    <property type="entry name" value="DUF4371"/>
</dbReference>
<protein>
    <recommendedName>
        <fullName evidence="1">DUF4371 domain-containing protein</fullName>
    </recommendedName>
</protein>
<dbReference type="EMBL" id="KK785479">
    <property type="protein sequence ID" value="KDO42419.1"/>
    <property type="molecule type" value="Genomic_DNA"/>
</dbReference>